<dbReference type="AlphaFoldDB" id="A0A0F8VVZ1"/>
<reference evidence="1" key="1">
    <citation type="journal article" date="2015" name="Nature">
        <title>Complex archaea that bridge the gap between prokaryotes and eukaryotes.</title>
        <authorList>
            <person name="Spang A."/>
            <person name="Saw J.H."/>
            <person name="Jorgensen S.L."/>
            <person name="Zaremba-Niedzwiedzka K."/>
            <person name="Martijn J."/>
            <person name="Lind A.E."/>
            <person name="van Eijk R."/>
            <person name="Schleper C."/>
            <person name="Guy L."/>
            <person name="Ettema T.J."/>
        </authorList>
    </citation>
    <scope>NUCLEOTIDE SEQUENCE</scope>
</reference>
<proteinExistence type="predicted"/>
<protein>
    <submittedName>
        <fullName evidence="1">Uncharacterized protein</fullName>
    </submittedName>
</protein>
<gene>
    <name evidence="1" type="ORF">LCGC14_3144120</name>
</gene>
<name>A0A0F8VVZ1_9ZZZZ</name>
<organism evidence="1">
    <name type="scientific">marine sediment metagenome</name>
    <dbReference type="NCBI Taxonomy" id="412755"/>
    <lineage>
        <taxon>unclassified sequences</taxon>
        <taxon>metagenomes</taxon>
        <taxon>ecological metagenomes</taxon>
    </lineage>
</organism>
<accession>A0A0F8VVZ1</accession>
<sequence length="54" mass="6344">MKVYPEPDERVVINLTLRDAYMLHDALLSTEGSLAQHLQIKLLPFAVFYKRREN</sequence>
<comment type="caution">
    <text evidence="1">The sequence shown here is derived from an EMBL/GenBank/DDBJ whole genome shotgun (WGS) entry which is preliminary data.</text>
</comment>
<evidence type="ECO:0000313" key="1">
    <source>
        <dbReference type="EMBL" id="KKK48538.1"/>
    </source>
</evidence>
<dbReference type="EMBL" id="LAZR01069013">
    <property type="protein sequence ID" value="KKK48538.1"/>
    <property type="molecule type" value="Genomic_DNA"/>
</dbReference>